<evidence type="ECO:0000256" key="1">
    <source>
        <dbReference type="SAM" id="MobiDB-lite"/>
    </source>
</evidence>
<protein>
    <recommendedName>
        <fullName evidence="2">F-box domain-containing protein</fullName>
    </recommendedName>
</protein>
<dbReference type="EMBL" id="RZGK01000023">
    <property type="protein sequence ID" value="KAF9690589.1"/>
    <property type="molecule type" value="Genomic_DNA"/>
</dbReference>
<feature type="domain" description="F-box" evidence="2">
    <location>
        <begin position="341"/>
        <end position="387"/>
    </location>
</feature>
<dbReference type="Gene3D" id="1.20.1280.50">
    <property type="match status" value="1"/>
</dbReference>
<name>A0A8H7ISK3_9PLEO</name>
<sequence>MGSWDCYCALCSGPLGIYSIHVGDTTTGALAKRKEAIMAKRGELQRQRPQTSTFTDVDEGSEKEMGSDEEEKDEMHLEPVLNTDDSRTENIDLGSVNGASQVAEEDTDMEVDDVDHDSDNDNDDNDNDDNDDARSENSDLGFRLHHGMAPTDDMYDYYEGCSFDPRLLALEDIKWLDRCRTLGYNAQASGITKAFISGLGRYDDYGSFRIKKPGNDPNDIGADEYDCYRAGGGDIDDSTFPFHEACYRVLARNLGYEDPKEIDKDVLYGIMRQCSEEWGSVLNLDYGGVEAEQFWSCQPGEEYTVCRPDKDLNTSSILPSLMPAKLLHTSTTPDLFKKVQHDALNVLPFDILYTMFQHLKIQDILNLMQASWHVYSLTRDRSFWRQMIRSHLAPWFWELDRTAALFEAHPNLDYKGMFLWLNMATHPKCGMEGPFMGIANRRRIWNVCEQLSPIYNLKVCRTVQEELDHEEAKAVLDTAVSLHMPMVMYPQPKNAHTTSIQFIRSWNEVGNQASDLETYFREQDGALIGISVNFGNGERLFGSKEGKKGQSMHIRAHDWVQEIVVYLREIDMFNRNQDRSDVNGPLDARPYYDSMIHGLSIKFTSGNSKDAKRPSYHSQRAYTVLPGMHLIGLTGEITADGTISRLGLLQAFRPNESPSALPQYTFAQRALWDPHASSVLITPAANAPLDKPFESHPNISIHHLPITPQRSPIDIPPDMRTHQLLHWGRTPHQLKNLRCISALQVQGGTIGRHGRAVPYYDIIGMRPGYTPHSSLPPSIAPKPQHVGTLDPVPTMYGIEHWNKQTKWHGLEIYKDYEKFDPRFLKTFDVDGAGGEIINSIAISQNAGSVKLTTNWGRHEIFGHMEEEEHHYEWVGYEAKEGEVVVGLSVSFSTLSGWSSGATMWSHWTVRELGVMLQRVDEAGNW</sequence>
<accession>A0A8H7ISK3</accession>
<dbReference type="PROSITE" id="PS50181">
    <property type="entry name" value="FBOX"/>
    <property type="match status" value="1"/>
</dbReference>
<proteinExistence type="predicted"/>
<evidence type="ECO:0000313" key="4">
    <source>
        <dbReference type="Proteomes" id="UP000651452"/>
    </source>
</evidence>
<dbReference type="Pfam" id="PF12937">
    <property type="entry name" value="F-box-like"/>
    <property type="match status" value="1"/>
</dbReference>
<feature type="region of interest" description="Disordered" evidence="1">
    <location>
        <begin position="40"/>
        <end position="144"/>
    </location>
</feature>
<dbReference type="Proteomes" id="UP000651452">
    <property type="component" value="Unassembled WGS sequence"/>
</dbReference>
<dbReference type="InterPro" id="IPR036047">
    <property type="entry name" value="F-box-like_dom_sf"/>
</dbReference>
<keyword evidence="4" id="KW-1185">Reference proteome</keyword>
<dbReference type="AlphaFoldDB" id="A0A8H7ISK3"/>
<comment type="caution">
    <text evidence="3">The sequence shown here is derived from an EMBL/GenBank/DDBJ whole genome shotgun (WGS) entry which is preliminary data.</text>
</comment>
<dbReference type="OrthoDB" id="9984533at2759"/>
<reference evidence="3" key="1">
    <citation type="submission" date="2018-12" db="EMBL/GenBank/DDBJ databases">
        <authorList>
            <person name="Syme R.A."/>
            <person name="Farfan-Caceres L."/>
            <person name="Lichtenzveig J."/>
        </authorList>
    </citation>
    <scope>NUCLEOTIDE SEQUENCE</scope>
    <source>
        <strain evidence="3">Al4</strain>
    </source>
</reference>
<gene>
    <name evidence="3" type="ORF">EKO04_011428</name>
</gene>
<evidence type="ECO:0000313" key="3">
    <source>
        <dbReference type="EMBL" id="KAF9690589.1"/>
    </source>
</evidence>
<organism evidence="3 4">
    <name type="scientific">Ascochyta lentis</name>
    <dbReference type="NCBI Taxonomy" id="205686"/>
    <lineage>
        <taxon>Eukaryota</taxon>
        <taxon>Fungi</taxon>
        <taxon>Dikarya</taxon>
        <taxon>Ascomycota</taxon>
        <taxon>Pezizomycotina</taxon>
        <taxon>Dothideomycetes</taxon>
        <taxon>Pleosporomycetidae</taxon>
        <taxon>Pleosporales</taxon>
        <taxon>Pleosporineae</taxon>
        <taxon>Didymellaceae</taxon>
        <taxon>Ascochyta</taxon>
    </lineage>
</organism>
<reference evidence="3" key="2">
    <citation type="submission" date="2020-09" db="EMBL/GenBank/DDBJ databases">
        <title>Reference genome assembly for Australian Ascochyta lentis isolate Al4.</title>
        <authorList>
            <person name="Lee R.C."/>
            <person name="Farfan-Caceres L.M."/>
            <person name="Debler J.W."/>
            <person name="Williams A.H."/>
            <person name="Henares B.M."/>
        </authorList>
    </citation>
    <scope>NUCLEOTIDE SEQUENCE</scope>
    <source>
        <strain evidence="3">Al4</strain>
    </source>
</reference>
<dbReference type="InterPro" id="IPR001810">
    <property type="entry name" value="F-box_dom"/>
</dbReference>
<evidence type="ECO:0000259" key="2">
    <source>
        <dbReference type="PROSITE" id="PS50181"/>
    </source>
</evidence>
<dbReference type="SUPFAM" id="SSF81383">
    <property type="entry name" value="F-box domain"/>
    <property type="match status" value="1"/>
</dbReference>
<feature type="compositionally biased region" description="Acidic residues" evidence="1">
    <location>
        <begin position="103"/>
        <end position="131"/>
    </location>
</feature>